<organism evidence="5 6">
    <name type="scientific">Chelonia mydas</name>
    <name type="common">Green sea-turtle</name>
    <name type="synonym">Chelonia agassizi</name>
    <dbReference type="NCBI Taxonomy" id="8469"/>
    <lineage>
        <taxon>Eukaryota</taxon>
        <taxon>Metazoa</taxon>
        <taxon>Chordata</taxon>
        <taxon>Craniata</taxon>
        <taxon>Vertebrata</taxon>
        <taxon>Euteleostomi</taxon>
        <taxon>Archelosauria</taxon>
        <taxon>Testudinata</taxon>
        <taxon>Testudines</taxon>
        <taxon>Cryptodira</taxon>
        <taxon>Durocryptodira</taxon>
        <taxon>Americhelydia</taxon>
        <taxon>Chelonioidea</taxon>
        <taxon>Cheloniidae</taxon>
        <taxon>Chelonia</taxon>
    </lineage>
</organism>
<dbReference type="InterPro" id="IPR041076">
    <property type="entry name" value="DUF5614"/>
</dbReference>
<dbReference type="PROSITE" id="PS51475">
    <property type="entry name" value="PROTEASOME_ALPHA_2"/>
    <property type="match status" value="1"/>
</dbReference>
<keyword evidence="6" id="KW-1185">Reference proteome</keyword>
<dbReference type="CDD" id="cd03750">
    <property type="entry name" value="proteasome_alpha_type_2"/>
    <property type="match status" value="1"/>
</dbReference>
<feature type="domain" description="DUF5614" evidence="4">
    <location>
        <begin position="182"/>
        <end position="398"/>
    </location>
</feature>
<protein>
    <submittedName>
        <fullName evidence="5">UPF0415 protein C7orf25 like protein</fullName>
    </submittedName>
</protein>
<dbReference type="SUPFAM" id="SSF56235">
    <property type="entry name" value="N-terminal nucleophile aminohydrolases (Ntn hydrolases)"/>
    <property type="match status" value="1"/>
</dbReference>
<keyword evidence="2" id="KW-0647">Proteasome</keyword>
<dbReference type="AlphaFoldDB" id="M7BVU4"/>
<dbReference type="InterPro" id="IPR029055">
    <property type="entry name" value="Ntn_hydrolases_N"/>
</dbReference>
<dbReference type="eggNOG" id="KOG4529">
    <property type="taxonomic scope" value="Eukaryota"/>
</dbReference>
<dbReference type="InterPro" id="IPR023332">
    <property type="entry name" value="Proteasome_alpha-type"/>
</dbReference>
<dbReference type="PANTHER" id="PTHR13379:SF0">
    <property type="entry name" value="UPF0415 PROTEIN C7ORF25"/>
    <property type="match status" value="1"/>
</dbReference>
<dbReference type="PANTHER" id="PTHR13379">
    <property type="entry name" value="UNCHARACTERIZED DUF1308"/>
    <property type="match status" value="1"/>
</dbReference>
<feature type="non-terminal residue" evidence="5">
    <location>
        <position position="1"/>
    </location>
</feature>
<sequence>FSPSGKLVQIEYALAAVAGGAPSVGIKAANGVVLATEKKQKSILYDERSVHKVESITKHIGLVYSGMGPDYRVLVHRARKLAQQYYLVYHEPIPTAQLVQRIASVMQEYTQSGGVRPFGVSLLICGWNEGRPYLFQSDPSGAYFAWKATAMGKNYVNGKTFLEKRYNEDLELEDAIHTAILTLKSLLCERIAVAKELMKRAESLSRSQKGGIEGGAKLCSKLKAELKFLHRVEAGKVAIKESHLQSTNLTHLRAIIESAENLEEVVSVLHVFAYEDCFGEKQTLVVDVVANGGHTWVKAIGRKAEALHNIWLGRGQYGDKSIIEQAEDFLQASRQQPVQYSNPHIIFAFYNSVSSPMAERLKEMGISVRGDVVAVNSLAEHLTEEGHLSASESDEESSELLQVTRVDRENLVASIAFPTEIKVDVCNRVNLDITTLITYVSSLSYGGCYFIFKEKVLTEQAAQERKERVLPQLEDFMKGKELFACESAVKDFQSILETLGGPGEKDRAISLMKRINVVPDQPSDRALRLVASSKINSRSLAIFGTGDTLKAITMTANSGFVRAAANQGVKFSVLIHQPRALTESKESVATPLPKNCAADSGL</sequence>
<dbReference type="EMBL" id="KB525914">
    <property type="protein sequence ID" value="EMP36203.1"/>
    <property type="molecule type" value="Genomic_DNA"/>
</dbReference>
<dbReference type="GO" id="GO:0051603">
    <property type="term" value="P:proteolysis involved in protein catabolic process"/>
    <property type="evidence" value="ECO:0007669"/>
    <property type="project" value="InterPro"/>
</dbReference>
<evidence type="ECO:0000313" key="6">
    <source>
        <dbReference type="Proteomes" id="UP000031443"/>
    </source>
</evidence>
<dbReference type="GO" id="GO:0019773">
    <property type="term" value="C:proteasome core complex, alpha-subunit complex"/>
    <property type="evidence" value="ECO:0007669"/>
    <property type="project" value="UniProtKB-UniRule"/>
</dbReference>
<dbReference type="Pfam" id="PF18474">
    <property type="entry name" value="DUF5614"/>
    <property type="match status" value="1"/>
</dbReference>
<evidence type="ECO:0000313" key="5">
    <source>
        <dbReference type="EMBL" id="EMP36203.1"/>
    </source>
</evidence>
<dbReference type="Proteomes" id="UP000031443">
    <property type="component" value="Unassembled WGS sequence"/>
</dbReference>
<gene>
    <name evidence="5" type="ORF">UY3_06639</name>
</gene>
<name>M7BVU4_CHEMY</name>
<feature type="domain" description="DUF1308" evidence="3">
    <location>
        <begin position="429"/>
        <end position="590"/>
    </location>
</feature>
<comment type="similarity">
    <text evidence="1">Belongs to the UPF0415 family.</text>
</comment>
<evidence type="ECO:0000259" key="4">
    <source>
        <dbReference type="Pfam" id="PF18474"/>
    </source>
</evidence>
<evidence type="ECO:0000256" key="2">
    <source>
        <dbReference type="PROSITE-ProRule" id="PRU00808"/>
    </source>
</evidence>
<comment type="similarity">
    <text evidence="2">Belongs to the peptidase T1A family.</text>
</comment>
<dbReference type="MEROPS" id="T01.972"/>
<proteinExistence type="inferred from homology"/>
<dbReference type="STRING" id="8469.M7BVU4"/>
<reference evidence="6" key="1">
    <citation type="journal article" date="2013" name="Nat. Genet.">
        <title>The draft genomes of soft-shell turtle and green sea turtle yield insights into the development and evolution of the turtle-specific body plan.</title>
        <authorList>
            <person name="Wang Z."/>
            <person name="Pascual-Anaya J."/>
            <person name="Zadissa A."/>
            <person name="Li W."/>
            <person name="Niimura Y."/>
            <person name="Huang Z."/>
            <person name="Li C."/>
            <person name="White S."/>
            <person name="Xiong Z."/>
            <person name="Fang D."/>
            <person name="Wang B."/>
            <person name="Ming Y."/>
            <person name="Chen Y."/>
            <person name="Zheng Y."/>
            <person name="Kuraku S."/>
            <person name="Pignatelli M."/>
            <person name="Herrero J."/>
            <person name="Beal K."/>
            <person name="Nozawa M."/>
            <person name="Li Q."/>
            <person name="Wang J."/>
            <person name="Zhang H."/>
            <person name="Yu L."/>
            <person name="Shigenobu S."/>
            <person name="Wang J."/>
            <person name="Liu J."/>
            <person name="Flicek P."/>
            <person name="Searle S."/>
            <person name="Wang J."/>
            <person name="Kuratani S."/>
            <person name="Yin Y."/>
            <person name="Aken B."/>
            <person name="Zhang G."/>
            <person name="Irie N."/>
        </authorList>
    </citation>
    <scope>NUCLEOTIDE SEQUENCE [LARGE SCALE GENOMIC DNA]</scope>
</reference>
<evidence type="ECO:0000259" key="3">
    <source>
        <dbReference type="Pfam" id="PF07000"/>
    </source>
</evidence>
<evidence type="ECO:0000256" key="1">
    <source>
        <dbReference type="ARBA" id="ARBA00006588"/>
    </source>
</evidence>
<dbReference type="InterPro" id="IPR010733">
    <property type="entry name" value="DUF1308"/>
</dbReference>
<accession>M7BVU4</accession>
<dbReference type="Gene3D" id="3.60.20.10">
    <property type="entry name" value="Glutamine Phosphoribosylpyrophosphate, subunit 1, domain 1"/>
    <property type="match status" value="1"/>
</dbReference>
<dbReference type="Pfam" id="PF07000">
    <property type="entry name" value="DUF1308"/>
    <property type="match status" value="1"/>
</dbReference>